<reference evidence="3" key="2">
    <citation type="submission" date="2022-08" db="UniProtKB">
        <authorList>
            <consortium name="EnsemblMetazoa"/>
        </authorList>
    </citation>
    <scope>IDENTIFICATION</scope>
    <source>
        <strain evidence="3">STECLA/ALBI9_A</strain>
    </source>
</reference>
<keyword evidence="4" id="KW-1185">Reference proteome</keyword>
<proteinExistence type="predicted"/>
<reference evidence="3 4" key="1">
    <citation type="journal article" date="2017" name="G3 (Bethesda)">
        <title>The Physical Genome Mapping of Anopheles albimanus Corrected Scaffold Misassemblies and Identified Interarm Rearrangements in Genus Anopheles.</title>
        <authorList>
            <person name="Artemov G.N."/>
            <person name="Peery A.N."/>
            <person name="Jiang X."/>
            <person name="Tu Z."/>
            <person name="Stegniy V.N."/>
            <person name="Sharakhova M.V."/>
            <person name="Sharakhov I.V."/>
        </authorList>
    </citation>
    <scope>NUCLEOTIDE SEQUENCE [LARGE SCALE GENOMIC DNA]</scope>
    <source>
        <strain evidence="3 4">ALBI9_A</strain>
    </source>
</reference>
<feature type="domain" description="DUF4806" evidence="2">
    <location>
        <begin position="47"/>
        <end position="135"/>
    </location>
</feature>
<organism evidence="3 4">
    <name type="scientific">Anopheles albimanus</name>
    <name type="common">New world malaria mosquito</name>
    <dbReference type="NCBI Taxonomy" id="7167"/>
    <lineage>
        <taxon>Eukaryota</taxon>
        <taxon>Metazoa</taxon>
        <taxon>Ecdysozoa</taxon>
        <taxon>Arthropoda</taxon>
        <taxon>Hexapoda</taxon>
        <taxon>Insecta</taxon>
        <taxon>Pterygota</taxon>
        <taxon>Neoptera</taxon>
        <taxon>Endopterygota</taxon>
        <taxon>Diptera</taxon>
        <taxon>Nematocera</taxon>
        <taxon>Culicoidea</taxon>
        <taxon>Culicidae</taxon>
        <taxon>Anophelinae</taxon>
        <taxon>Anopheles</taxon>
    </lineage>
</organism>
<feature type="domain" description="DUF4806" evidence="2">
    <location>
        <begin position="611"/>
        <end position="699"/>
    </location>
</feature>
<dbReference type="Pfam" id="PF16064">
    <property type="entry name" value="DUF4806"/>
    <property type="match status" value="6"/>
</dbReference>
<feature type="domain" description="DUF4806" evidence="2">
    <location>
        <begin position="506"/>
        <end position="587"/>
    </location>
</feature>
<sequence>MQKRTNQTKSSTGKGRKLTVDSNQSSEVLSICTKTTTRPNKDKEPTVTGFSFPLKEKHDIERLEFAIQGDKNIRAQYINYLQKCMPKGMKIQNFLSSLFSDDALYAYNFHGCNASGKFRIPMKNYSVFFDCFLEAFKKTGLNDNELQLQLCAAVKHSRNRMRQRMFRARKHREKQFVYIKGEKMVQTVHTLKGRLKQLCSRYKIVQNPNLIEIHKIQSTLRSINSEFRLSRGIDPRKPIQINGFSMPLQCEEDIDRLELMVKRNPKIRLQYIEFLRCKKDLTASVSECFEKFFADEAIYNFKWNAKRNAKTRCKAMQDYQIFTVCMLAYQLIPIDIDVNQSSGLSGFRFPLSCQEDIERLEYMVGTNPTIRSQYIRFLSQKKESNQAISECFLNLFSHLSLYNYCLLKEEDAKINKRQMNNYQIFTDCMIDAWKSHGVTEEVLNTELQLALSIASNYRQQNNDRRPNLKEARDPIKWREELMELDQKLNQAIKLSNSGALPPKVTVAGFKFPLQSEQDVERLEHAVKMNPKIKNQYIRYLATGKRKKQSVFDCFSLFFGDAALSNFRRDGTKQSIMDYAIFTSCMIETYFSVVNTKQMLQGAAISDVLQELGFSFPLNSDEEVEKLETVVSLNHKARIEYETLLQSCLEQHLGKPLLAILELFTELALEDFNYSGLCNYTGRNKKAMKNYKIFTSCINNAWKDHYAEEEIVRFIRGVKILQSLKISPTSNFSAMFANIFDDRAMYNYNVTGYCNRYAKRKAMLNYQIFSDCMLDAWSKDGINEIVLCNKLQATIKKINGRKRNRKYFSKIRYIFNMMEPTIKIEEDSTGFGDFSFVPEHQTMQDNSATKLKNATMSPSRREVAHKRTMDVAELFQLSIDSTTHRNLLMEPFPISTVNELNEFDMLLLESPSFTEKCAQMLHSIVREDGNSLDNVTCHMRLLLEHAIDYVVILRYSWYGFMPRSPVARSCGEQQPFRGLLGVISLLHRTRQLRFATCSREEINEGIEKFLKRKLRCHALFLKKQQIVKH</sequence>
<dbReference type="Proteomes" id="UP000069272">
    <property type="component" value="Chromosome 2R"/>
</dbReference>
<feature type="domain" description="DUF4806" evidence="2">
    <location>
        <begin position="345"/>
        <end position="432"/>
    </location>
</feature>
<dbReference type="VEuPathDB" id="VectorBase:AALB20_037084"/>
<dbReference type="VEuPathDB" id="VectorBase:AALB20_031053"/>
<dbReference type="VEuPathDB" id="VectorBase:AALB002840"/>
<accession>A0A182F8L6</accession>
<dbReference type="AlphaFoldDB" id="A0A182F8L6"/>
<dbReference type="STRING" id="7167.A0A182F8L6"/>
<feature type="domain" description="DUF4806" evidence="2">
    <location>
        <begin position="241"/>
        <end position="328"/>
    </location>
</feature>
<dbReference type="EnsemblMetazoa" id="AALB002840-RA">
    <property type="protein sequence ID" value="AALB002840-PA"/>
    <property type="gene ID" value="AALB002840"/>
</dbReference>
<protein>
    <recommendedName>
        <fullName evidence="2">DUF4806 domain-containing protein</fullName>
    </recommendedName>
</protein>
<feature type="region of interest" description="Disordered" evidence="1">
    <location>
        <begin position="1"/>
        <end position="26"/>
    </location>
</feature>
<evidence type="ECO:0000313" key="4">
    <source>
        <dbReference type="Proteomes" id="UP000069272"/>
    </source>
</evidence>
<name>A0A182F8L6_ANOAL</name>
<evidence type="ECO:0000313" key="3">
    <source>
        <dbReference type="EnsemblMetazoa" id="AALB002840-PA"/>
    </source>
</evidence>
<evidence type="ECO:0000259" key="2">
    <source>
        <dbReference type="Pfam" id="PF16064"/>
    </source>
</evidence>
<dbReference type="InterPro" id="IPR032071">
    <property type="entry name" value="DUF4806"/>
</dbReference>
<evidence type="ECO:0000256" key="1">
    <source>
        <dbReference type="SAM" id="MobiDB-lite"/>
    </source>
</evidence>
<feature type="domain" description="DUF4806" evidence="2">
    <location>
        <begin position="718"/>
        <end position="775"/>
    </location>
</feature>
<feature type="compositionally biased region" description="Polar residues" evidence="1">
    <location>
        <begin position="1"/>
        <end position="13"/>
    </location>
</feature>